<sequence>MDDKPVKVESGNEEALKEPDGELGKDDEATRPAQEAPSFDLVGTGHTTKTETDMLGFALDRILADLEKEEWYHGCLPLEDIAGLLKNEGDFLIRGLDTQADFDYGILNIVAWITIKWEGKVQDYPLRYKVVSNEHIFTIDGTNKNKDIMELIKYHHSSGTPVKDGVVLKTPIPKQKWELRSDKVKLSTKIGAGAFGEVWVGTMQETPNDPPIQVAVKLTKVDKENQTIMDDMYKEARLMRQYRHKNVVRFYGVAQKSADNAMIVMEYVDGGALNNYLRKNTNLPTKMLVGYAIDAATGLAYLHAKVCMHRDIACRNCLIDVSKGIVKLSDFGLSKQAETYNIPKDEKIPIKWQAPEVIATRVYTAKSDVYSYGILLWEIFNYGQTPYKGMDNKTVREKVIFDPKFRPPTDETLPLAVIKVMNTCWRADPEKRPTMARVVQYFKTAAPQKLVARSEPVRRASSSPCARPRTSPSTGNLRIKESSRTSPLSRNVRSKESGRTSPSTGNSGNLRCKESGRMSPSTEHLRSKESGRRSPSAGNLRSKESGKIKSTSPRRSSTGKGRQRLSNQGVNRRSRQSGRMKFSDEST</sequence>
<dbReference type="GO" id="GO:0004715">
    <property type="term" value="F:non-membrane spanning protein tyrosine kinase activity"/>
    <property type="evidence" value="ECO:0007669"/>
    <property type="project" value="UniProtKB-EC"/>
</dbReference>
<dbReference type="InterPro" id="IPR017441">
    <property type="entry name" value="Protein_kinase_ATP_BS"/>
</dbReference>
<feature type="domain" description="SH2" evidence="11">
    <location>
        <begin position="71"/>
        <end position="172"/>
    </location>
</feature>
<reference evidence="14" key="1">
    <citation type="submission" date="2020-12" db="UniProtKB">
        <authorList>
            <consortium name="WormBaseParasite"/>
        </authorList>
    </citation>
    <scope>IDENTIFICATION</scope>
    <source>
        <strain evidence="14">MHco3</strain>
    </source>
</reference>
<keyword evidence="13" id="KW-1185">Reference proteome</keyword>
<dbReference type="EC" id="2.7.10.2" evidence="9"/>
<keyword evidence="3 9" id="KW-0418">Kinase</keyword>
<dbReference type="PROSITE" id="PS50011">
    <property type="entry name" value="PROTEIN_KINASE_DOM"/>
    <property type="match status" value="1"/>
</dbReference>
<proteinExistence type="inferred from homology"/>
<evidence type="ECO:0000256" key="5">
    <source>
        <dbReference type="ARBA" id="ARBA00023137"/>
    </source>
</evidence>
<evidence type="ECO:0000256" key="3">
    <source>
        <dbReference type="ARBA" id="ARBA00022777"/>
    </source>
</evidence>
<feature type="compositionally biased region" description="Polar residues" evidence="10">
    <location>
        <begin position="548"/>
        <end position="571"/>
    </location>
</feature>
<dbReference type="GO" id="GO:0005524">
    <property type="term" value="F:ATP binding"/>
    <property type="evidence" value="ECO:0007669"/>
    <property type="project" value="UniProtKB-UniRule"/>
</dbReference>
<dbReference type="Proteomes" id="UP000025227">
    <property type="component" value="Unplaced"/>
</dbReference>
<evidence type="ECO:0000256" key="4">
    <source>
        <dbReference type="ARBA" id="ARBA00022840"/>
    </source>
</evidence>
<evidence type="ECO:0000256" key="7">
    <source>
        <dbReference type="PROSITE-ProRule" id="PRU00191"/>
    </source>
</evidence>
<dbReference type="SUPFAM" id="SSF55550">
    <property type="entry name" value="SH2 domain"/>
    <property type="match status" value="1"/>
</dbReference>
<feature type="region of interest" description="Disordered" evidence="10">
    <location>
        <begin position="450"/>
        <end position="587"/>
    </location>
</feature>
<dbReference type="SMART" id="SM00219">
    <property type="entry name" value="TyrKc"/>
    <property type="match status" value="1"/>
</dbReference>
<keyword evidence="7" id="KW-0727">SH2 domain</keyword>
<comment type="catalytic activity">
    <reaction evidence="6 9">
        <text>L-tyrosyl-[protein] + ATP = O-phospho-L-tyrosyl-[protein] + ADP + H(+)</text>
        <dbReference type="Rhea" id="RHEA:10596"/>
        <dbReference type="Rhea" id="RHEA-COMP:10136"/>
        <dbReference type="Rhea" id="RHEA-COMP:20101"/>
        <dbReference type="ChEBI" id="CHEBI:15378"/>
        <dbReference type="ChEBI" id="CHEBI:30616"/>
        <dbReference type="ChEBI" id="CHEBI:46858"/>
        <dbReference type="ChEBI" id="CHEBI:61978"/>
        <dbReference type="ChEBI" id="CHEBI:456216"/>
        <dbReference type="EC" id="2.7.10.2"/>
    </reaction>
</comment>
<dbReference type="InterPro" id="IPR036860">
    <property type="entry name" value="SH2_dom_sf"/>
</dbReference>
<dbReference type="PROSITE" id="PS00107">
    <property type="entry name" value="PROTEIN_KINASE_ATP"/>
    <property type="match status" value="1"/>
</dbReference>
<evidence type="ECO:0000256" key="8">
    <source>
        <dbReference type="PROSITE-ProRule" id="PRU10141"/>
    </source>
</evidence>
<feature type="domain" description="Protein kinase" evidence="12">
    <location>
        <begin position="184"/>
        <end position="451"/>
    </location>
</feature>
<organism evidence="13 14">
    <name type="scientific">Haemonchus contortus</name>
    <name type="common">Barber pole worm</name>
    <dbReference type="NCBI Taxonomy" id="6289"/>
    <lineage>
        <taxon>Eukaryota</taxon>
        <taxon>Metazoa</taxon>
        <taxon>Ecdysozoa</taxon>
        <taxon>Nematoda</taxon>
        <taxon>Chromadorea</taxon>
        <taxon>Rhabditida</taxon>
        <taxon>Rhabditina</taxon>
        <taxon>Rhabditomorpha</taxon>
        <taxon>Strongyloidea</taxon>
        <taxon>Trichostrongylidae</taxon>
        <taxon>Haemonchus</taxon>
    </lineage>
</organism>
<keyword evidence="2 8" id="KW-0547">Nucleotide-binding</keyword>
<dbReference type="PANTHER" id="PTHR24418">
    <property type="entry name" value="TYROSINE-PROTEIN KINASE"/>
    <property type="match status" value="1"/>
</dbReference>
<dbReference type="PROSITE" id="PS00109">
    <property type="entry name" value="PROTEIN_KINASE_TYR"/>
    <property type="match status" value="1"/>
</dbReference>
<dbReference type="InterPro" id="IPR008266">
    <property type="entry name" value="Tyr_kinase_AS"/>
</dbReference>
<feature type="binding site" evidence="8">
    <location>
        <position position="217"/>
    </location>
    <ligand>
        <name>ATP</name>
        <dbReference type="ChEBI" id="CHEBI:30616"/>
    </ligand>
</feature>
<dbReference type="OrthoDB" id="5863201at2759"/>
<dbReference type="Gene3D" id="1.10.510.10">
    <property type="entry name" value="Transferase(Phosphotransferase) domain 1"/>
    <property type="match status" value="1"/>
</dbReference>
<dbReference type="SUPFAM" id="SSF56112">
    <property type="entry name" value="Protein kinase-like (PK-like)"/>
    <property type="match status" value="1"/>
</dbReference>
<feature type="compositionally biased region" description="Basic and acidic residues" evidence="10">
    <location>
        <begin position="14"/>
        <end position="30"/>
    </location>
</feature>
<keyword evidence="4 8" id="KW-0067">ATP-binding</keyword>
<dbReference type="CDD" id="cd00192">
    <property type="entry name" value="PTKc"/>
    <property type="match status" value="1"/>
</dbReference>
<name>A0A7I4XS35_HAECO</name>
<evidence type="ECO:0000256" key="1">
    <source>
        <dbReference type="ARBA" id="ARBA00022679"/>
    </source>
</evidence>
<feature type="compositionally biased region" description="Basic and acidic residues" evidence="10">
    <location>
        <begin position="523"/>
        <end position="532"/>
    </location>
</feature>
<evidence type="ECO:0000256" key="6">
    <source>
        <dbReference type="ARBA" id="ARBA00051245"/>
    </source>
</evidence>
<dbReference type="OMA" id="NIVAWIT"/>
<protein>
    <recommendedName>
        <fullName evidence="9">Tyrosine-protein kinase</fullName>
        <ecNumber evidence="9">2.7.10.2</ecNumber>
    </recommendedName>
</protein>
<dbReference type="InterPro" id="IPR020635">
    <property type="entry name" value="Tyr_kinase_cat_dom"/>
</dbReference>
<feature type="compositionally biased region" description="Low complexity" evidence="10">
    <location>
        <begin position="459"/>
        <end position="474"/>
    </location>
</feature>
<dbReference type="WBParaSite" id="HCON_00003510-00001">
    <property type="protein sequence ID" value="HCON_00003510-00001"/>
    <property type="gene ID" value="HCON_00003510"/>
</dbReference>
<keyword evidence="5 9" id="KW-0829">Tyrosine-protein kinase</keyword>
<dbReference type="SMART" id="SM00252">
    <property type="entry name" value="SH2"/>
    <property type="match status" value="1"/>
</dbReference>
<feature type="region of interest" description="Disordered" evidence="10">
    <location>
        <begin position="1"/>
        <end position="45"/>
    </location>
</feature>
<dbReference type="PRINTS" id="PR00109">
    <property type="entry name" value="TYRKINASE"/>
</dbReference>
<evidence type="ECO:0000259" key="11">
    <source>
        <dbReference type="PROSITE" id="PS50001"/>
    </source>
</evidence>
<dbReference type="Gene3D" id="3.30.505.10">
    <property type="entry name" value="SH2 domain"/>
    <property type="match status" value="1"/>
</dbReference>
<dbReference type="InterPro" id="IPR011009">
    <property type="entry name" value="Kinase-like_dom_sf"/>
</dbReference>
<dbReference type="InterPro" id="IPR001245">
    <property type="entry name" value="Ser-Thr/Tyr_kinase_cat_dom"/>
</dbReference>
<keyword evidence="1 9" id="KW-0808">Transferase</keyword>
<feature type="compositionally biased region" description="Polar residues" evidence="10">
    <location>
        <begin position="499"/>
        <end position="509"/>
    </location>
</feature>
<dbReference type="InterPro" id="IPR000980">
    <property type="entry name" value="SH2"/>
</dbReference>
<dbReference type="AlphaFoldDB" id="A0A7I4XS35"/>
<accession>A0A7I4XS35</accession>
<dbReference type="InterPro" id="IPR050198">
    <property type="entry name" value="Non-receptor_tyrosine_kinases"/>
</dbReference>
<comment type="similarity">
    <text evidence="9">Belongs to the protein kinase superfamily. Tyr protein kinase family.</text>
</comment>
<evidence type="ECO:0000256" key="9">
    <source>
        <dbReference type="RuleBase" id="RU362096"/>
    </source>
</evidence>
<dbReference type="Gene3D" id="3.30.200.20">
    <property type="entry name" value="Phosphorylase Kinase, domain 1"/>
    <property type="match status" value="1"/>
</dbReference>
<evidence type="ECO:0000313" key="13">
    <source>
        <dbReference type="Proteomes" id="UP000025227"/>
    </source>
</evidence>
<evidence type="ECO:0000313" key="14">
    <source>
        <dbReference type="WBParaSite" id="HCON_00003510-00001"/>
    </source>
</evidence>
<dbReference type="Pfam" id="PF07714">
    <property type="entry name" value="PK_Tyr_Ser-Thr"/>
    <property type="match status" value="1"/>
</dbReference>
<evidence type="ECO:0000259" key="12">
    <source>
        <dbReference type="PROSITE" id="PS50011"/>
    </source>
</evidence>
<evidence type="ECO:0000256" key="10">
    <source>
        <dbReference type="SAM" id="MobiDB-lite"/>
    </source>
</evidence>
<evidence type="ECO:0000256" key="2">
    <source>
        <dbReference type="ARBA" id="ARBA00022741"/>
    </source>
</evidence>
<dbReference type="InterPro" id="IPR000719">
    <property type="entry name" value="Prot_kinase_dom"/>
</dbReference>
<dbReference type="PROSITE" id="PS50001">
    <property type="entry name" value="SH2"/>
    <property type="match status" value="1"/>
</dbReference>